<dbReference type="Gene3D" id="3.30.40.10">
    <property type="entry name" value="Zinc/RING finger domain, C3HC4 (zinc finger)"/>
    <property type="match status" value="1"/>
</dbReference>
<dbReference type="Pfam" id="PF13639">
    <property type="entry name" value="zf-RING_2"/>
    <property type="match status" value="1"/>
</dbReference>
<sequence length="333" mass="37673">MDRSPITSPPASLFGSPLHHSSHNSFPIIAVAIIGILATAFLLVSYYIFVIKCCLNWHRIDLLRRFSFSRRRRVEDPLTVYSPAVENRGLDEAAIRSIPISKFKKDHEVFEKTSCECAVCLNEFQEEEKLRVIPNCGHFFHIDCIDVWLQNNANCPLCRTSISSNTCCARFPHSQFLDPNPSPQDPNLHTDENYVVIEISSENHHPTNPSLSRIPENPSSNEVLTISSSPKPKIPRKKAKKFSHISSMGDECIDNRQKDEQFVVQLIRRSFSMDSAADTQLYLAVQEIIQRNKAEINEVSPNEGSSSSRIRRSFFSFGSRSAVQVQPLVLDSV</sequence>
<keyword evidence="6 16" id="KW-0812">Transmembrane</keyword>
<dbReference type="Proteomes" id="UP000826271">
    <property type="component" value="Unassembled WGS sequence"/>
</dbReference>
<dbReference type="InterPro" id="IPR044600">
    <property type="entry name" value="ATL1/ATL16-like"/>
</dbReference>
<dbReference type="PROSITE" id="PS50089">
    <property type="entry name" value="ZF_RING_2"/>
    <property type="match status" value="1"/>
</dbReference>
<evidence type="ECO:0000256" key="10">
    <source>
        <dbReference type="ARBA" id="ARBA00022833"/>
    </source>
</evidence>
<dbReference type="SMART" id="SM00184">
    <property type="entry name" value="RING"/>
    <property type="match status" value="1"/>
</dbReference>
<evidence type="ECO:0000313" key="19">
    <source>
        <dbReference type="Proteomes" id="UP000826271"/>
    </source>
</evidence>
<evidence type="ECO:0000313" key="18">
    <source>
        <dbReference type="EMBL" id="KAG8370399.1"/>
    </source>
</evidence>
<comment type="catalytic activity">
    <reaction evidence="1">
        <text>S-ubiquitinyl-[E2 ubiquitin-conjugating enzyme]-L-cysteine + [acceptor protein]-L-lysine = [E2 ubiquitin-conjugating enzyme]-L-cysteine + N(6)-ubiquitinyl-[acceptor protein]-L-lysine.</text>
        <dbReference type="EC" id="2.3.2.27"/>
    </reaction>
</comment>
<keyword evidence="9" id="KW-0833">Ubl conjugation pathway</keyword>
<comment type="pathway">
    <text evidence="3">Protein modification; protein ubiquitination.</text>
</comment>
<proteinExistence type="inferred from homology"/>
<keyword evidence="12 16" id="KW-0472">Membrane</keyword>
<protein>
    <recommendedName>
        <fullName evidence="4">RING-type E3 ubiquitin transferase</fullName>
        <ecNumber evidence="4">2.3.2.27</ecNumber>
    </recommendedName>
</protein>
<feature type="compositionally biased region" description="Polar residues" evidence="15">
    <location>
        <begin position="206"/>
        <end position="226"/>
    </location>
</feature>
<evidence type="ECO:0000259" key="17">
    <source>
        <dbReference type="PROSITE" id="PS50089"/>
    </source>
</evidence>
<keyword evidence="11 16" id="KW-1133">Transmembrane helix</keyword>
<dbReference type="FunFam" id="3.30.40.10:FF:000187">
    <property type="entry name" value="E3 ubiquitin-protein ligase ATL6"/>
    <property type="match status" value="1"/>
</dbReference>
<keyword evidence="5" id="KW-0808">Transferase</keyword>
<evidence type="ECO:0000256" key="13">
    <source>
        <dbReference type="ARBA" id="ARBA00024209"/>
    </source>
</evidence>
<dbReference type="GO" id="GO:0016020">
    <property type="term" value="C:membrane"/>
    <property type="evidence" value="ECO:0007669"/>
    <property type="project" value="UniProtKB-SubCell"/>
</dbReference>
<evidence type="ECO:0000256" key="11">
    <source>
        <dbReference type="ARBA" id="ARBA00022989"/>
    </source>
</evidence>
<dbReference type="SUPFAM" id="SSF57850">
    <property type="entry name" value="RING/U-box"/>
    <property type="match status" value="1"/>
</dbReference>
<evidence type="ECO:0000256" key="8">
    <source>
        <dbReference type="ARBA" id="ARBA00022771"/>
    </source>
</evidence>
<evidence type="ECO:0000256" key="12">
    <source>
        <dbReference type="ARBA" id="ARBA00023136"/>
    </source>
</evidence>
<evidence type="ECO:0000256" key="7">
    <source>
        <dbReference type="ARBA" id="ARBA00022723"/>
    </source>
</evidence>
<dbReference type="EC" id="2.3.2.27" evidence="4"/>
<dbReference type="AlphaFoldDB" id="A0AAV6WRF1"/>
<feature type="domain" description="RING-type" evidence="17">
    <location>
        <begin position="117"/>
        <end position="159"/>
    </location>
</feature>
<evidence type="ECO:0000256" key="6">
    <source>
        <dbReference type="ARBA" id="ARBA00022692"/>
    </source>
</evidence>
<comment type="similarity">
    <text evidence="13">Belongs to the RING-type zinc finger family. ATL subfamily.</text>
</comment>
<dbReference type="InterPro" id="IPR013083">
    <property type="entry name" value="Znf_RING/FYVE/PHD"/>
</dbReference>
<gene>
    <name evidence="18" type="ORF">BUALT_Bualt14G0112900</name>
</gene>
<feature type="transmembrane region" description="Helical" evidence="16">
    <location>
        <begin position="26"/>
        <end position="49"/>
    </location>
</feature>
<dbReference type="GO" id="GO:0016567">
    <property type="term" value="P:protein ubiquitination"/>
    <property type="evidence" value="ECO:0007669"/>
    <property type="project" value="InterPro"/>
</dbReference>
<keyword evidence="19" id="KW-1185">Reference proteome</keyword>
<name>A0AAV6WRF1_9LAMI</name>
<feature type="region of interest" description="Disordered" evidence="15">
    <location>
        <begin position="203"/>
        <end position="239"/>
    </location>
</feature>
<dbReference type="GO" id="GO:0061630">
    <property type="term" value="F:ubiquitin protein ligase activity"/>
    <property type="evidence" value="ECO:0007669"/>
    <property type="project" value="UniProtKB-EC"/>
</dbReference>
<evidence type="ECO:0000256" key="1">
    <source>
        <dbReference type="ARBA" id="ARBA00000900"/>
    </source>
</evidence>
<evidence type="ECO:0000256" key="14">
    <source>
        <dbReference type="PROSITE-ProRule" id="PRU00175"/>
    </source>
</evidence>
<keyword evidence="7" id="KW-0479">Metal-binding</keyword>
<dbReference type="PANTHER" id="PTHR46913:SF1">
    <property type="entry name" value="RING-H2 FINGER PROTEIN ATL16"/>
    <property type="match status" value="1"/>
</dbReference>
<accession>A0AAV6WRF1</accession>
<dbReference type="CDD" id="cd16461">
    <property type="entry name" value="RING-H2_EL5-like"/>
    <property type="match status" value="1"/>
</dbReference>
<evidence type="ECO:0000256" key="4">
    <source>
        <dbReference type="ARBA" id="ARBA00012483"/>
    </source>
</evidence>
<evidence type="ECO:0000256" key="15">
    <source>
        <dbReference type="SAM" id="MobiDB-lite"/>
    </source>
</evidence>
<evidence type="ECO:0000256" key="2">
    <source>
        <dbReference type="ARBA" id="ARBA00004167"/>
    </source>
</evidence>
<comment type="caution">
    <text evidence="18">The sequence shown here is derived from an EMBL/GenBank/DDBJ whole genome shotgun (WGS) entry which is preliminary data.</text>
</comment>
<dbReference type="PANTHER" id="PTHR46913">
    <property type="entry name" value="RING-H2 FINGER PROTEIN ATL16"/>
    <property type="match status" value="1"/>
</dbReference>
<evidence type="ECO:0000256" key="9">
    <source>
        <dbReference type="ARBA" id="ARBA00022786"/>
    </source>
</evidence>
<dbReference type="InterPro" id="IPR001841">
    <property type="entry name" value="Znf_RING"/>
</dbReference>
<comment type="subcellular location">
    <subcellularLocation>
        <location evidence="2">Membrane</location>
        <topology evidence="2">Single-pass membrane protein</topology>
    </subcellularLocation>
</comment>
<keyword evidence="8 14" id="KW-0863">Zinc-finger</keyword>
<dbReference type="EMBL" id="WHWC01000014">
    <property type="protein sequence ID" value="KAG8370399.1"/>
    <property type="molecule type" value="Genomic_DNA"/>
</dbReference>
<dbReference type="GO" id="GO:0008270">
    <property type="term" value="F:zinc ion binding"/>
    <property type="evidence" value="ECO:0007669"/>
    <property type="project" value="UniProtKB-KW"/>
</dbReference>
<evidence type="ECO:0000256" key="5">
    <source>
        <dbReference type="ARBA" id="ARBA00022679"/>
    </source>
</evidence>
<organism evidence="18 19">
    <name type="scientific">Buddleja alternifolia</name>
    <dbReference type="NCBI Taxonomy" id="168488"/>
    <lineage>
        <taxon>Eukaryota</taxon>
        <taxon>Viridiplantae</taxon>
        <taxon>Streptophyta</taxon>
        <taxon>Embryophyta</taxon>
        <taxon>Tracheophyta</taxon>
        <taxon>Spermatophyta</taxon>
        <taxon>Magnoliopsida</taxon>
        <taxon>eudicotyledons</taxon>
        <taxon>Gunneridae</taxon>
        <taxon>Pentapetalae</taxon>
        <taxon>asterids</taxon>
        <taxon>lamiids</taxon>
        <taxon>Lamiales</taxon>
        <taxon>Scrophulariaceae</taxon>
        <taxon>Buddlejeae</taxon>
        <taxon>Buddleja</taxon>
    </lineage>
</organism>
<reference evidence="18" key="1">
    <citation type="submission" date="2019-10" db="EMBL/GenBank/DDBJ databases">
        <authorList>
            <person name="Zhang R."/>
            <person name="Pan Y."/>
            <person name="Wang J."/>
            <person name="Ma R."/>
            <person name="Yu S."/>
        </authorList>
    </citation>
    <scope>NUCLEOTIDE SEQUENCE</scope>
    <source>
        <strain evidence="18">LA-IB0</strain>
        <tissue evidence="18">Leaf</tissue>
    </source>
</reference>
<evidence type="ECO:0000256" key="16">
    <source>
        <dbReference type="SAM" id="Phobius"/>
    </source>
</evidence>
<keyword evidence="10" id="KW-0862">Zinc</keyword>
<evidence type="ECO:0000256" key="3">
    <source>
        <dbReference type="ARBA" id="ARBA00004906"/>
    </source>
</evidence>